<feature type="coiled-coil region" evidence="2">
    <location>
        <begin position="324"/>
        <end position="355"/>
    </location>
</feature>
<keyword evidence="2" id="KW-0175">Coiled coil</keyword>
<dbReference type="InterPro" id="IPR006597">
    <property type="entry name" value="Sel1-like"/>
</dbReference>
<organism evidence="3 4">
    <name type="scientific">Tritrichomonas musculus</name>
    <dbReference type="NCBI Taxonomy" id="1915356"/>
    <lineage>
        <taxon>Eukaryota</taxon>
        <taxon>Metamonada</taxon>
        <taxon>Parabasalia</taxon>
        <taxon>Tritrichomonadida</taxon>
        <taxon>Tritrichomonadidae</taxon>
        <taxon>Tritrichomonas</taxon>
    </lineage>
</organism>
<accession>A0ABR2J1K4</accession>
<gene>
    <name evidence="3" type="ORF">M9Y10_007152</name>
</gene>
<protein>
    <recommendedName>
        <fullName evidence="5">Sel1 repeat protein</fullName>
    </recommendedName>
</protein>
<evidence type="ECO:0000256" key="1">
    <source>
        <dbReference type="ARBA" id="ARBA00038101"/>
    </source>
</evidence>
<sequence length="793" mass="91558">MKQKKRKAATLRFDSQLPYNYPIRPRSYTSLSFSGPLYQVRQLPIISDQKAVTSPIKVCKRYLKDITLLKADINSVEQKYLDNNLLINEIETLQDITIDKKLSKLNEISTNLDYQPESEIKEQIKANEQRIEKLEFLLNKLLDEEKTLKAEHQQLLNSSNMYANNSRDEQYLQQKLQNLHYIKAQKKFKIEKMREHQKQEISAMHNKKNEADHDTHERIIEEETSKPTKIVEKRVRFIIDISNKNTDESLNKEENSKNIEINRKESFNTVKMAADKGDCDAMVQCALMLFTGDGIEKNIEEAINYLKMSAELGNLEGIGHYVLLSSMLDENKELQDEFSDEIRNLEERIKNKEMDSIWLLIMEDDRIKINDEIINYLKISAEKGDIKSYTVLGCIYDVGKGVPVDKEKRDKYWKLAADNDELTAMDAYGWALYNEDDEDRIKEGLKYLKMAADKGYPSSAYYYAQTFTSGRGNPIDIDKALHYFKIASDLDILEATKMCGNILFTHYKRIKDSLHYYKKAADENDDVASFFNCGYILINYAENEMDKKEGVKYMKKAIEKGDITAMNVYSSMLFKGEILPMNKEEAVKYLKMGVEKGDATAMNNYANILQNGDGVQMNQEEAIKYYKMSADLGNEDAMYSYGFALQNGIVVSMNKEEAIKYFKMAIEKGDVNSMVRYGMMLDTGEGMPVDHAEANKYYKMAIEKGSAIAMNNYAFNLENGGGVQMDKKEAIKLYKLAIEKGCPASMFHYGKMLQYGNGIEMNKEEAMKYYQMAMERGEKRPQEELEKLMNEHK</sequence>
<dbReference type="EMBL" id="JAPFFF010000013">
    <property type="protein sequence ID" value="KAK8871424.1"/>
    <property type="molecule type" value="Genomic_DNA"/>
</dbReference>
<keyword evidence="4" id="KW-1185">Reference proteome</keyword>
<dbReference type="SUPFAM" id="SSF81901">
    <property type="entry name" value="HCP-like"/>
    <property type="match status" value="4"/>
</dbReference>
<name>A0ABR2J1K4_9EUKA</name>
<dbReference type="PANTHER" id="PTHR11102">
    <property type="entry name" value="SEL-1-LIKE PROTEIN"/>
    <property type="match status" value="1"/>
</dbReference>
<dbReference type="Gene3D" id="1.25.40.10">
    <property type="entry name" value="Tetratricopeptide repeat domain"/>
    <property type="match status" value="3"/>
</dbReference>
<evidence type="ECO:0000313" key="4">
    <source>
        <dbReference type="Proteomes" id="UP001470230"/>
    </source>
</evidence>
<proteinExistence type="inferred from homology"/>
<reference evidence="3 4" key="1">
    <citation type="submission" date="2024-04" db="EMBL/GenBank/DDBJ databases">
        <title>Tritrichomonas musculus Genome.</title>
        <authorList>
            <person name="Alves-Ferreira E."/>
            <person name="Grigg M."/>
            <person name="Lorenzi H."/>
            <person name="Galac M."/>
        </authorList>
    </citation>
    <scope>NUCLEOTIDE SEQUENCE [LARGE SCALE GENOMIC DNA]</scope>
    <source>
        <strain evidence="3 4">EAF2021</strain>
    </source>
</reference>
<dbReference type="InterPro" id="IPR011990">
    <property type="entry name" value="TPR-like_helical_dom_sf"/>
</dbReference>
<dbReference type="InterPro" id="IPR050767">
    <property type="entry name" value="Sel1_AlgK"/>
</dbReference>
<evidence type="ECO:0000256" key="2">
    <source>
        <dbReference type="SAM" id="Coils"/>
    </source>
</evidence>
<evidence type="ECO:0008006" key="5">
    <source>
        <dbReference type="Google" id="ProtNLM"/>
    </source>
</evidence>
<dbReference type="SMART" id="SM00671">
    <property type="entry name" value="SEL1"/>
    <property type="match status" value="9"/>
</dbReference>
<comment type="caution">
    <text evidence="3">The sequence shown here is derived from an EMBL/GenBank/DDBJ whole genome shotgun (WGS) entry which is preliminary data.</text>
</comment>
<feature type="coiled-coil region" evidence="2">
    <location>
        <begin position="124"/>
        <end position="158"/>
    </location>
</feature>
<dbReference type="Proteomes" id="UP001470230">
    <property type="component" value="Unassembled WGS sequence"/>
</dbReference>
<dbReference type="PANTHER" id="PTHR11102:SF160">
    <property type="entry name" value="ERAD-ASSOCIATED E3 UBIQUITIN-PROTEIN LIGASE COMPONENT HRD3"/>
    <property type="match status" value="1"/>
</dbReference>
<evidence type="ECO:0000313" key="3">
    <source>
        <dbReference type="EMBL" id="KAK8871424.1"/>
    </source>
</evidence>
<dbReference type="Pfam" id="PF08238">
    <property type="entry name" value="Sel1"/>
    <property type="match status" value="12"/>
</dbReference>
<comment type="similarity">
    <text evidence="1">Belongs to the sel-1 family.</text>
</comment>